<keyword evidence="3" id="KW-0347">Helicase</keyword>
<keyword evidence="3" id="KW-0067">ATP-binding</keyword>
<dbReference type="Pfam" id="PF13604">
    <property type="entry name" value="AAA_30"/>
    <property type="match status" value="1"/>
</dbReference>
<feature type="compositionally biased region" description="Polar residues" evidence="1">
    <location>
        <begin position="870"/>
        <end position="884"/>
    </location>
</feature>
<feature type="region of interest" description="Disordered" evidence="1">
    <location>
        <begin position="1"/>
        <end position="32"/>
    </location>
</feature>
<feature type="domain" description="UvrD-like helicase C-terminal" evidence="2">
    <location>
        <begin position="772"/>
        <end position="819"/>
    </location>
</feature>
<dbReference type="CDD" id="cd17933">
    <property type="entry name" value="DEXSc_RecD-like"/>
    <property type="match status" value="1"/>
</dbReference>
<keyword evidence="3" id="KW-0378">Hydrolase</keyword>
<evidence type="ECO:0000259" key="2">
    <source>
        <dbReference type="Pfam" id="PF13538"/>
    </source>
</evidence>
<feature type="compositionally biased region" description="Pro residues" evidence="1">
    <location>
        <begin position="360"/>
        <end position="369"/>
    </location>
</feature>
<feature type="compositionally biased region" description="Low complexity" evidence="1">
    <location>
        <begin position="8"/>
        <end position="28"/>
    </location>
</feature>
<name>A0A3G5AIK9_9VIRU</name>
<dbReference type="Gene3D" id="2.30.30.940">
    <property type="match status" value="1"/>
</dbReference>
<feature type="compositionally biased region" description="Acidic residues" evidence="1">
    <location>
        <begin position="885"/>
        <end position="899"/>
    </location>
</feature>
<dbReference type="GO" id="GO:0004386">
    <property type="term" value="F:helicase activity"/>
    <property type="evidence" value="ECO:0007669"/>
    <property type="project" value="UniProtKB-KW"/>
</dbReference>
<evidence type="ECO:0000256" key="1">
    <source>
        <dbReference type="SAM" id="MobiDB-lite"/>
    </source>
</evidence>
<dbReference type="EMBL" id="MK072498">
    <property type="protein sequence ID" value="AYV86141.1"/>
    <property type="molecule type" value="Genomic_DNA"/>
</dbReference>
<accession>A0A3G5AIK9</accession>
<dbReference type="SUPFAM" id="SSF52540">
    <property type="entry name" value="P-loop containing nucleoside triphosphate hydrolases"/>
    <property type="match status" value="1"/>
</dbReference>
<reference evidence="3" key="1">
    <citation type="submission" date="2018-10" db="EMBL/GenBank/DDBJ databases">
        <title>Hidden diversity of soil giant viruses.</title>
        <authorList>
            <person name="Schulz F."/>
            <person name="Alteio L."/>
            <person name="Goudeau D."/>
            <person name="Ryan E.M."/>
            <person name="Malmstrom R.R."/>
            <person name="Blanchard J."/>
            <person name="Woyke T."/>
        </authorList>
    </citation>
    <scope>NUCLEOTIDE SEQUENCE</scope>
    <source>
        <strain evidence="3">SMV1</strain>
    </source>
</reference>
<gene>
    <name evidence="3" type="ORF">Solumvirus1_16</name>
</gene>
<dbReference type="InterPro" id="IPR027785">
    <property type="entry name" value="UvrD-like_helicase_C"/>
</dbReference>
<evidence type="ECO:0000313" key="3">
    <source>
        <dbReference type="EMBL" id="AYV86141.1"/>
    </source>
</evidence>
<organism evidence="3">
    <name type="scientific">Solumvirus sp</name>
    <dbReference type="NCBI Taxonomy" id="2487773"/>
    <lineage>
        <taxon>Viruses</taxon>
        <taxon>Pithoviruses</taxon>
    </lineage>
</organism>
<feature type="compositionally biased region" description="Low complexity" evidence="1">
    <location>
        <begin position="344"/>
        <end position="359"/>
    </location>
</feature>
<proteinExistence type="predicted"/>
<sequence>MIKINILKSSGSDGTSSSATSSVPSKTTPQDDREKEFLLTGYISQVAGLPTKVFTVVGEDRKSYLISTGKYFCPIKVGDIFMGLVKSHKTYQEWTASMLQEPLITMSRNFDVITKQLLEDKSLKLSISVVNDFFSEAKKKVSSSTNNSKEDSVIINAIDKMAEDFLDVYGSDKDISLIKFDNVKANIVVNIYEWIHKNRNKRRLWLLGLNNKEIKECHRSCLAIFEQCLKNPLVLTNLSIEKCKLIARRFLKTLSNEQIEDTKIARFLQDNVNMKCWMCTPLKYLLKKFPTFKDRAPQLQKEYGLIIDDTQPYQFPTSSPTIEDVSDSKDKSGTALVSVPSNIPPNTTLVSTSSSSLSPSPTPQNPPTPPISLSVYLPYQHLVETTIAEFVVDCLHNNSPIIEGFDEKKLLSVPGIDKITDEQRNALITSFSNRLSIITGRAGTGKTTIIKLIILILKHFKIPYRLCAFTGKAASRIQDVTGEPATTIHSLLSNLRGIREVIVIDEASMKYAELFYLLSMRTPKSPFILVGDKEQLSPVSAGSLFDQLLKVPRIPISVLITNHRMYKVEGKVDGILLNANKIIEHPGGIGGTPLPIKFEAAHNFTYINGTKEVVVDIVKQFYKHNIPASKICVITPYNESINYFNLAFQNIYNEGQQSVINNGVKWMLNDRVMALENDYDLGVLNGQEGKVSHIGSHSITVNFANEEHEFGFNKIDLISGVSRAMNSTALVPESKYIGETTDKDGKIFKGYYRNIDDDGKDKGLTIAKLAISYCVTVHKSQGSEYDYVIFYCPEKNTSFLNKNLLYTAFTRARCALFVVSNLNTIVDAAGRAQPPRCEHLADRINKLYPPTAEMVKIMNEKLNKGKESGTDSGKSGIQGAVSNYTDEELDGYAMPEDEY</sequence>
<dbReference type="InterPro" id="IPR027417">
    <property type="entry name" value="P-loop_NTPase"/>
</dbReference>
<dbReference type="CDD" id="cd18809">
    <property type="entry name" value="SF1_C_RecD"/>
    <property type="match status" value="1"/>
</dbReference>
<feature type="region of interest" description="Disordered" evidence="1">
    <location>
        <begin position="317"/>
        <end position="369"/>
    </location>
</feature>
<feature type="region of interest" description="Disordered" evidence="1">
    <location>
        <begin position="863"/>
        <end position="899"/>
    </location>
</feature>
<dbReference type="PANTHER" id="PTHR43788">
    <property type="entry name" value="DNA2/NAM7 HELICASE FAMILY MEMBER"/>
    <property type="match status" value="1"/>
</dbReference>
<protein>
    <submittedName>
        <fullName evidence="3">ATP-dependent RecD-like DNA helicase</fullName>
    </submittedName>
</protein>
<dbReference type="Gene3D" id="3.40.50.300">
    <property type="entry name" value="P-loop containing nucleotide triphosphate hydrolases"/>
    <property type="match status" value="3"/>
</dbReference>
<keyword evidence="3" id="KW-0547">Nucleotide-binding</keyword>
<dbReference type="Pfam" id="PF13538">
    <property type="entry name" value="UvrD_C_2"/>
    <property type="match status" value="1"/>
</dbReference>
<dbReference type="InterPro" id="IPR050534">
    <property type="entry name" value="Coronavir_polyprotein_1ab"/>
</dbReference>